<dbReference type="InterPro" id="IPR004791">
    <property type="entry name" value="UvrC"/>
</dbReference>
<evidence type="ECO:0000259" key="10">
    <source>
        <dbReference type="PROSITE" id="PS50165"/>
    </source>
</evidence>
<dbReference type="Pfam" id="PF14520">
    <property type="entry name" value="HHH_5"/>
    <property type="match status" value="1"/>
</dbReference>
<evidence type="ECO:0000313" key="11">
    <source>
        <dbReference type="EMBL" id="ACM22597.1"/>
    </source>
</evidence>
<dbReference type="PROSITE" id="PS50165">
    <property type="entry name" value="UVRC"/>
    <property type="match status" value="1"/>
</dbReference>
<dbReference type="FunFam" id="3.30.420.340:FF:000004">
    <property type="entry name" value="UvrABC system protein C"/>
    <property type="match status" value="1"/>
</dbReference>
<feature type="domain" description="UvrC family homology region profile" evidence="10">
    <location>
        <begin position="225"/>
        <end position="388"/>
    </location>
</feature>
<keyword evidence="3 7" id="KW-0228">DNA excision</keyword>
<dbReference type="Gene3D" id="3.30.420.340">
    <property type="entry name" value="UvrC, RNAse H endonuclease domain"/>
    <property type="match status" value="1"/>
</dbReference>
<comment type="subunit">
    <text evidence="7">Interacts with UvrB in an incision complex.</text>
</comment>
<evidence type="ECO:0000256" key="6">
    <source>
        <dbReference type="ARBA" id="ARBA00023236"/>
    </source>
</evidence>
<dbReference type="eggNOG" id="COG0322">
    <property type="taxonomic scope" value="Bacteria"/>
</dbReference>
<accession>B9KC51</accession>
<evidence type="ECO:0000256" key="1">
    <source>
        <dbReference type="ARBA" id="ARBA00022490"/>
    </source>
</evidence>
<evidence type="ECO:0000256" key="4">
    <source>
        <dbReference type="ARBA" id="ARBA00022881"/>
    </source>
</evidence>
<dbReference type="GO" id="GO:0005737">
    <property type="term" value="C:cytoplasm"/>
    <property type="evidence" value="ECO:0007669"/>
    <property type="project" value="UniProtKB-SubCell"/>
</dbReference>
<keyword evidence="2 7" id="KW-0227">DNA damage</keyword>
<keyword evidence="1 7" id="KW-0963">Cytoplasm</keyword>
<proteinExistence type="inferred from homology"/>
<evidence type="ECO:0000256" key="7">
    <source>
        <dbReference type="HAMAP-Rule" id="MF_00203"/>
    </source>
</evidence>
<keyword evidence="4 7" id="KW-0267">Excision nuclease</keyword>
<dbReference type="PROSITE" id="PS50164">
    <property type="entry name" value="GIY_YIG"/>
    <property type="match status" value="1"/>
</dbReference>
<evidence type="ECO:0000256" key="2">
    <source>
        <dbReference type="ARBA" id="ARBA00022763"/>
    </source>
</evidence>
<dbReference type="Gene3D" id="3.40.1440.10">
    <property type="entry name" value="GIY-YIG endonuclease"/>
    <property type="match status" value="1"/>
</dbReference>
<dbReference type="GO" id="GO:0006289">
    <property type="term" value="P:nucleotide-excision repair"/>
    <property type="evidence" value="ECO:0007669"/>
    <property type="project" value="UniProtKB-UniRule"/>
</dbReference>
<dbReference type="InterPro" id="IPR000305">
    <property type="entry name" value="GIY-YIG_endonuc"/>
</dbReference>
<dbReference type="STRING" id="309803.CTN_0421"/>
<protein>
    <recommendedName>
        <fullName evidence="7">UvrABC system protein C</fullName>
        <shortName evidence="7">Protein UvrC</shortName>
    </recommendedName>
    <alternativeName>
        <fullName evidence="7">Excinuclease ABC subunit C</fullName>
    </alternativeName>
</protein>
<dbReference type="InterPro" id="IPR036876">
    <property type="entry name" value="UVR_dom_sf"/>
</dbReference>
<dbReference type="EMBL" id="CP000916">
    <property type="protein sequence ID" value="ACM22597.1"/>
    <property type="molecule type" value="Genomic_DNA"/>
</dbReference>
<dbReference type="Proteomes" id="UP000000445">
    <property type="component" value="Chromosome"/>
</dbReference>
<dbReference type="HAMAP" id="MF_00203">
    <property type="entry name" value="UvrC"/>
    <property type="match status" value="1"/>
</dbReference>
<reference evidence="11 12" key="1">
    <citation type="journal article" date="2009" name="Biosci. Biotechnol. Biochem.">
        <title>WeGAS: a web-based microbial genome annotation system.</title>
        <authorList>
            <person name="Lee D."/>
            <person name="Seo H."/>
            <person name="Park C."/>
            <person name="Park K."/>
        </authorList>
    </citation>
    <scope>NUCLEOTIDE SEQUENCE [LARGE SCALE GENOMIC DNA]</scope>
    <source>
        <strain evidence="12">ATCC 49049 / DSM 4359 / NBRC 107923 / NS-E</strain>
    </source>
</reference>
<dbReference type="PANTHER" id="PTHR30562:SF1">
    <property type="entry name" value="UVRABC SYSTEM PROTEIN C"/>
    <property type="match status" value="1"/>
</dbReference>
<dbReference type="KEGG" id="tna:CTN_0421"/>
<evidence type="ECO:0000259" key="9">
    <source>
        <dbReference type="PROSITE" id="PS50164"/>
    </source>
</evidence>
<dbReference type="SUPFAM" id="SSF47781">
    <property type="entry name" value="RuvA domain 2-like"/>
    <property type="match status" value="1"/>
</dbReference>
<evidence type="ECO:0000256" key="3">
    <source>
        <dbReference type="ARBA" id="ARBA00022769"/>
    </source>
</evidence>
<dbReference type="GO" id="GO:0003677">
    <property type="term" value="F:DNA binding"/>
    <property type="evidence" value="ECO:0007669"/>
    <property type="project" value="UniProtKB-UniRule"/>
</dbReference>
<comment type="function">
    <text evidence="7">The UvrABC repair system catalyzes the recognition and processing of DNA lesions. UvrC both incises the 5' and 3' sides of the lesion. The N-terminal half is responsible for the 3' incision and the C-terminal half is responsible for the 5' incision.</text>
</comment>
<keyword evidence="6 7" id="KW-0742">SOS response</keyword>
<dbReference type="SUPFAM" id="SSF46600">
    <property type="entry name" value="C-terminal UvrC-binding domain of UvrB"/>
    <property type="match status" value="1"/>
</dbReference>
<dbReference type="InterPro" id="IPR038476">
    <property type="entry name" value="UvrC_RNase_H_dom_sf"/>
</dbReference>
<dbReference type="PROSITE" id="PS50151">
    <property type="entry name" value="UVR"/>
    <property type="match status" value="1"/>
</dbReference>
<dbReference type="SUPFAM" id="SSF82771">
    <property type="entry name" value="GIY-YIG endonuclease"/>
    <property type="match status" value="1"/>
</dbReference>
<gene>
    <name evidence="7" type="primary">uvrC</name>
    <name evidence="11" type="ordered locus">CTN_0421</name>
</gene>
<dbReference type="GO" id="GO:0009432">
    <property type="term" value="P:SOS response"/>
    <property type="evidence" value="ECO:0007669"/>
    <property type="project" value="UniProtKB-UniRule"/>
</dbReference>
<dbReference type="AlphaFoldDB" id="B9KC51"/>
<name>B9KC51_THENN</name>
<evidence type="ECO:0000313" key="12">
    <source>
        <dbReference type="Proteomes" id="UP000000445"/>
    </source>
</evidence>
<keyword evidence="5 7" id="KW-0234">DNA repair</keyword>
<dbReference type="InterPro" id="IPR001162">
    <property type="entry name" value="UvrC_RNase_H_dom"/>
</dbReference>
<dbReference type="Pfam" id="PF08459">
    <property type="entry name" value="UvrC_RNaseH_dom"/>
    <property type="match status" value="1"/>
</dbReference>
<keyword evidence="12" id="KW-1185">Reference proteome</keyword>
<dbReference type="Gene3D" id="1.10.150.20">
    <property type="entry name" value="5' to 3' exonuclease, C-terminal subdomain"/>
    <property type="match status" value="1"/>
</dbReference>
<dbReference type="PANTHER" id="PTHR30562">
    <property type="entry name" value="UVRC/OXIDOREDUCTASE"/>
    <property type="match status" value="1"/>
</dbReference>
<feature type="domain" description="GIY-YIG" evidence="9">
    <location>
        <begin position="1"/>
        <end position="35"/>
    </location>
</feature>
<dbReference type="InterPro" id="IPR010994">
    <property type="entry name" value="RuvA_2-like"/>
</dbReference>
<dbReference type="GO" id="GO:0009381">
    <property type="term" value="F:excinuclease ABC activity"/>
    <property type="evidence" value="ECO:0007669"/>
    <property type="project" value="UniProtKB-UniRule"/>
</dbReference>
<dbReference type="Pfam" id="PF02151">
    <property type="entry name" value="UVR"/>
    <property type="match status" value="1"/>
</dbReference>
<dbReference type="InterPro" id="IPR001943">
    <property type="entry name" value="UVR_dom"/>
</dbReference>
<dbReference type="GO" id="GO:0009380">
    <property type="term" value="C:excinuclease repair complex"/>
    <property type="evidence" value="ECO:0007669"/>
    <property type="project" value="InterPro"/>
</dbReference>
<evidence type="ECO:0000256" key="5">
    <source>
        <dbReference type="ARBA" id="ARBA00023204"/>
    </source>
</evidence>
<dbReference type="InterPro" id="IPR050066">
    <property type="entry name" value="UvrABC_protein_C"/>
</dbReference>
<dbReference type="HOGENOM" id="CLU_014841_3_2_0"/>
<sequence length="503" mass="58391">MEEADDLETIVVTTEKEALLLEANLIRKYRPKYNVRLKDTEFYPYIRISNDDIPYVEIVKRRLKDGTYFGPYTTVRFVRDLLETLQRILGFRTCKFDLNRVKRPCFLFHLKRCVGPCAGNVDQHEEAIEKLRDFLSGNMRDVFDYLRRKMELHSRMLDFENAAKYRDLLLNLSSVLESQGVAFEEKINCDVVVHAQGLFVVLRVRDGYLIGKISFEMEGGNLDDFIREYYVSGRGDVPNSLVVESDLEEMDYTSLGFQYVGKPRSQLEKDLLEKARKNLETELSMRGLKKEALKELMKLLNLKEFVYRIEGIDVSHLQGKHTVASLVVFEDGLPKKSEYRRYRLNLERPDDYEAIREVVRRRYSKHPLPNLLFVDGGRGQVNAALEALKDLGKACPVVGLAKKEEIIVTEDKDIVLPQDHPVLRLLIQVRDETHRFAVNYHRRRREKESLRSVLDEIPGVGPIRKKKLLEHFGSIESIRSASVEEIARVIGSAEVARRILERL</sequence>
<comment type="similarity">
    <text evidence="7">Belongs to the UvrC family.</text>
</comment>
<dbReference type="InterPro" id="IPR035901">
    <property type="entry name" value="GIY-YIG_endonuc_sf"/>
</dbReference>
<dbReference type="NCBIfam" id="TIGR00194">
    <property type="entry name" value="uvrC"/>
    <property type="match status" value="1"/>
</dbReference>
<evidence type="ECO:0000259" key="8">
    <source>
        <dbReference type="PROSITE" id="PS50151"/>
    </source>
</evidence>
<feature type="domain" description="UVR" evidence="8">
    <location>
        <begin position="140"/>
        <end position="175"/>
    </location>
</feature>
<comment type="subcellular location">
    <subcellularLocation>
        <location evidence="7">Cytoplasm</location>
    </subcellularLocation>
</comment>
<organism evidence="11 12">
    <name type="scientific">Thermotoga neapolitana (strain ATCC 49049 / DSM 4359 / NBRC 107923 / NS-E)</name>
    <dbReference type="NCBI Taxonomy" id="309803"/>
    <lineage>
        <taxon>Bacteria</taxon>
        <taxon>Thermotogati</taxon>
        <taxon>Thermotogota</taxon>
        <taxon>Thermotogae</taxon>
        <taxon>Thermotogales</taxon>
        <taxon>Thermotogaceae</taxon>
        <taxon>Thermotoga</taxon>
    </lineage>
</organism>